<evidence type="ECO:0000256" key="1">
    <source>
        <dbReference type="ARBA" id="ARBA00022679"/>
    </source>
</evidence>
<dbReference type="InterPro" id="IPR029056">
    <property type="entry name" value="Ribokinase-like"/>
</dbReference>
<gene>
    <name evidence="4" type="primary">tresK</name>
</gene>
<evidence type="ECO:0000259" key="3">
    <source>
        <dbReference type="Pfam" id="PF00294"/>
    </source>
</evidence>
<dbReference type="GO" id="GO:0016301">
    <property type="term" value="F:kinase activity"/>
    <property type="evidence" value="ECO:0007669"/>
    <property type="project" value="UniProtKB-KW"/>
</dbReference>
<organism evidence="4">
    <name type="scientific">Streptomyces dimorphogenes</name>
    <dbReference type="NCBI Taxonomy" id="2981601"/>
    <lineage>
        <taxon>Bacteria</taxon>
        <taxon>Bacillati</taxon>
        <taxon>Actinomycetota</taxon>
        <taxon>Actinomycetes</taxon>
        <taxon>Kitasatosporales</taxon>
        <taxon>Streptomycetaceae</taxon>
        <taxon>Streptomyces</taxon>
    </lineage>
</organism>
<evidence type="ECO:0000256" key="2">
    <source>
        <dbReference type="ARBA" id="ARBA00022777"/>
    </source>
</evidence>
<dbReference type="SUPFAM" id="SSF53613">
    <property type="entry name" value="Ribokinase-like"/>
    <property type="match status" value="1"/>
</dbReference>
<reference evidence="4" key="1">
    <citation type="submission" date="2022-09" db="EMBL/GenBank/DDBJ databases">
        <title>Acarbose is Used as a Competitive Exclusion Agent by the Producing Bacteria.</title>
        <authorList>
            <person name="Tanoeyadi S."/>
            <person name="Tsunoda T."/>
            <person name="Ito T."/>
            <person name="Philmus B."/>
            <person name="Mahmud T."/>
        </authorList>
    </citation>
    <scope>NUCLEOTIDE SEQUENCE</scope>
    <source>
        <strain evidence="4">ATCC 31484</strain>
    </source>
</reference>
<keyword evidence="1" id="KW-0808">Transferase</keyword>
<dbReference type="PANTHER" id="PTHR10584:SF166">
    <property type="entry name" value="RIBOKINASE"/>
    <property type="match status" value="1"/>
</dbReference>
<dbReference type="InterPro" id="IPR011611">
    <property type="entry name" value="PfkB_dom"/>
</dbReference>
<name>A0A915YM27_9ACTN</name>
<proteinExistence type="predicted"/>
<feature type="domain" description="Carbohydrate kinase PfkB" evidence="3">
    <location>
        <begin position="194"/>
        <end position="287"/>
    </location>
</feature>
<keyword evidence="2" id="KW-0418">Kinase</keyword>
<dbReference type="PANTHER" id="PTHR10584">
    <property type="entry name" value="SUGAR KINASE"/>
    <property type="match status" value="1"/>
</dbReference>
<dbReference type="EMBL" id="LC731885">
    <property type="protein sequence ID" value="BDS38150.1"/>
    <property type="molecule type" value="Genomic_DNA"/>
</dbReference>
<dbReference type="Gene3D" id="3.40.1190.20">
    <property type="match status" value="1"/>
</dbReference>
<accession>A0A915YM27</accession>
<dbReference type="AlphaFoldDB" id="A0A915YM27"/>
<dbReference type="Pfam" id="PF00294">
    <property type="entry name" value="PfkB"/>
    <property type="match status" value="1"/>
</dbReference>
<evidence type="ECO:0000313" key="4">
    <source>
        <dbReference type="EMBL" id="BDS38150.1"/>
    </source>
</evidence>
<sequence length="306" mass="32944">MSLPPYDVLVVGGAGVDTVVRVERLEVPPGDSLHVPPVYDYVAHTGNGVALGFHTLGRPTKFIDYLGDDVQGHAVLAAYAERGLDFSHLVSPHGTPRGINLVDAQGRRFSFYDSRHPADLRLPRDFYLPHLERARHVHLSITGVNRAMYEDIHRLGITCSTDLHDWDGVNPHHLTYALSSDHVFLSAAGLGARLEEVLHRIVDEGRARFVVATAGADGCHLLVRGEEKSRHFPAVRPERPVVDSNGAGDAFVTGFLHALMEGQPLEDCVLAGSVSGAFACGSAGTHTEFIDLPGLRAAVARAVPAG</sequence>
<protein>
    <submittedName>
        <fullName evidence="4">Acarbose 7-kinase</fullName>
    </submittedName>
</protein>